<gene>
    <name evidence="3" type="ORF">NCTC4822_00771</name>
</gene>
<dbReference type="RefSeq" id="WP_115360225.1">
    <property type="nucleotide sequence ID" value="NZ_CP038012.1"/>
</dbReference>
<evidence type="ECO:0000259" key="2">
    <source>
        <dbReference type="Pfam" id="PF00156"/>
    </source>
</evidence>
<accession>A0A380BFU2</accession>
<comment type="similarity">
    <text evidence="1">Belongs to the ComF/GntX family.</text>
</comment>
<dbReference type="PANTHER" id="PTHR47505:SF1">
    <property type="entry name" value="DNA UTILIZATION PROTEIN YHGH"/>
    <property type="match status" value="1"/>
</dbReference>
<dbReference type="Pfam" id="PF00156">
    <property type="entry name" value="Pribosyltran"/>
    <property type="match status" value="1"/>
</dbReference>
<keyword evidence="4" id="KW-1185">Reference proteome</keyword>
<dbReference type="InterPro" id="IPR051910">
    <property type="entry name" value="ComF/GntX_DNA_util-trans"/>
</dbReference>
<dbReference type="AlphaFoldDB" id="A0A380BFU2"/>
<dbReference type="CDD" id="cd06223">
    <property type="entry name" value="PRTases_typeI"/>
    <property type="match status" value="1"/>
</dbReference>
<dbReference type="PANTHER" id="PTHR47505">
    <property type="entry name" value="DNA UTILIZATION PROTEIN YHGH"/>
    <property type="match status" value="1"/>
</dbReference>
<dbReference type="InterPro" id="IPR000836">
    <property type="entry name" value="PRTase_dom"/>
</dbReference>
<dbReference type="Gene3D" id="3.40.50.2020">
    <property type="match status" value="1"/>
</dbReference>
<dbReference type="EMBL" id="UGYZ01000002">
    <property type="protein sequence ID" value="SUI99802.1"/>
    <property type="molecule type" value="Genomic_DNA"/>
</dbReference>
<dbReference type="InterPro" id="IPR029057">
    <property type="entry name" value="PRTase-like"/>
</dbReference>
<organism evidence="3 4">
    <name type="scientific">Sporosarcina pasteurii</name>
    <name type="common">Bacillus pasteurii</name>
    <dbReference type="NCBI Taxonomy" id="1474"/>
    <lineage>
        <taxon>Bacteria</taxon>
        <taxon>Bacillati</taxon>
        <taxon>Bacillota</taxon>
        <taxon>Bacilli</taxon>
        <taxon>Bacillales</taxon>
        <taxon>Caryophanaceae</taxon>
        <taxon>Sporosarcina</taxon>
    </lineage>
</organism>
<dbReference type="OrthoDB" id="9779910at2"/>
<feature type="domain" description="Phosphoribosyltransferase" evidence="2">
    <location>
        <begin position="154"/>
        <end position="199"/>
    </location>
</feature>
<sequence>MKECLLCATSLETLPSWKSLVGMEEQEVICERCSNSFERADIKEEGTTLASITSLFMYNDAMKDYLHQFKFLQDIALAKVFRKELNGVLKGKTNIVPIPMHPEKKLARTFAQVEALLDAANIPYLNVLEKLDTGAMGEKTRRERLEMKPLFTLKQEIQIQPETYILVDDIYTTGTTLQHAAKILKEAGALRVEAVTLIRAK</sequence>
<proteinExistence type="inferred from homology"/>
<evidence type="ECO:0000256" key="1">
    <source>
        <dbReference type="ARBA" id="ARBA00008007"/>
    </source>
</evidence>
<evidence type="ECO:0000313" key="4">
    <source>
        <dbReference type="Proteomes" id="UP000254519"/>
    </source>
</evidence>
<dbReference type="SUPFAM" id="SSF53271">
    <property type="entry name" value="PRTase-like"/>
    <property type="match status" value="1"/>
</dbReference>
<dbReference type="Proteomes" id="UP000254519">
    <property type="component" value="Unassembled WGS sequence"/>
</dbReference>
<name>A0A380BFU2_SPOPA</name>
<evidence type="ECO:0000313" key="3">
    <source>
        <dbReference type="EMBL" id="SUI99802.1"/>
    </source>
</evidence>
<protein>
    <submittedName>
        <fullName evidence="3">DNA utilization protein GntX</fullName>
    </submittedName>
</protein>
<reference evidence="3 4" key="1">
    <citation type="submission" date="2018-06" db="EMBL/GenBank/DDBJ databases">
        <authorList>
            <consortium name="Pathogen Informatics"/>
            <person name="Doyle S."/>
        </authorList>
    </citation>
    <scope>NUCLEOTIDE SEQUENCE [LARGE SCALE GENOMIC DNA]</scope>
    <source>
        <strain evidence="4">ATCC 11859 / DSM 33 / NCIB 8841 / NCTC 4822</strain>
    </source>
</reference>